<dbReference type="InterPro" id="IPR038735">
    <property type="entry name" value="MSMEG_1276-like_NTP-PPase_dom"/>
</dbReference>
<proteinExistence type="predicted"/>
<evidence type="ECO:0000313" key="1">
    <source>
        <dbReference type="EMBL" id="PZD93103.1"/>
    </source>
</evidence>
<dbReference type="SUPFAM" id="SSF101386">
    <property type="entry name" value="all-alpha NTP pyrophosphatases"/>
    <property type="match status" value="1"/>
</dbReference>
<gene>
    <name evidence="1" type="ORF">DNH61_25330</name>
</gene>
<dbReference type="Proteomes" id="UP000249522">
    <property type="component" value="Unassembled WGS sequence"/>
</dbReference>
<evidence type="ECO:0000313" key="2">
    <source>
        <dbReference type="Proteomes" id="UP000249522"/>
    </source>
</evidence>
<comment type="caution">
    <text evidence="1">The sequence shown here is derived from an EMBL/GenBank/DDBJ whole genome shotgun (WGS) entry which is preliminary data.</text>
</comment>
<protein>
    <submittedName>
        <fullName evidence="1">Phosphoribosyl-ATP pyrophosphohydrolase</fullName>
    </submittedName>
</protein>
<organism evidence="1 2">
    <name type="scientific">Paenibacillus sambharensis</name>
    <dbReference type="NCBI Taxonomy" id="1803190"/>
    <lineage>
        <taxon>Bacteria</taxon>
        <taxon>Bacillati</taxon>
        <taxon>Bacillota</taxon>
        <taxon>Bacilli</taxon>
        <taxon>Bacillales</taxon>
        <taxon>Paenibacillaceae</taxon>
        <taxon>Paenibacillus</taxon>
    </lineage>
</organism>
<dbReference type="AlphaFoldDB" id="A0A2W1L218"/>
<accession>A0A2W1L218</accession>
<dbReference type="EMBL" id="QKRB01000060">
    <property type="protein sequence ID" value="PZD93103.1"/>
    <property type="molecule type" value="Genomic_DNA"/>
</dbReference>
<keyword evidence="1" id="KW-0378">Hydrolase</keyword>
<name>A0A2W1L218_9BACL</name>
<reference evidence="1 2" key="1">
    <citation type="submission" date="2018-06" db="EMBL/GenBank/DDBJ databases">
        <title>Paenibacillus imtechensis sp. nov.</title>
        <authorList>
            <person name="Pinnaka A.K."/>
            <person name="Singh H."/>
            <person name="Kaur M."/>
        </authorList>
    </citation>
    <scope>NUCLEOTIDE SEQUENCE [LARGE SCALE GENOMIC DNA]</scope>
    <source>
        <strain evidence="1 2">SMB1</strain>
    </source>
</reference>
<keyword evidence="2" id="KW-1185">Reference proteome</keyword>
<dbReference type="GO" id="GO:0016787">
    <property type="term" value="F:hydrolase activity"/>
    <property type="evidence" value="ECO:0007669"/>
    <property type="project" value="UniProtKB-KW"/>
</dbReference>
<dbReference type="OrthoDB" id="9813491at2"/>
<dbReference type="RefSeq" id="WP_111149745.1">
    <property type="nucleotide sequence ID" value="NZ_QKRB01000060.1"/>
</dbReference>
<sequence>MPTYNKLVRDRIPAIIAESGNTCSTRILEEAEYRAQLRTKLYEELDEYMRAGDDSSAVEELADILELMHTLAAVHGSDPEQLEAIRKDKEERRGGFRERVFLMEVSESQPGQ</sequence>
<dbReference type="CDD" id="cd11532">
    <property type="entry name" value="NTP-PPase_COG4997"/>
    <property type="match status" value="1"/>
</dbReference>